<reference evidence="1 2" key="1">
    <citation type="journal article" date="2019" name="bioRxiv">
        <title>Bacteria contribute to plant secondary compound degradation in a generalist herbivore system.</title>
        <authorList>
            <person name="Francoeur C.B."/>
            <person name="Khadempour L."/>
            <person name="Moreira-Soto R.D."/>
            <person name="Gotting K."/>
            <person name="Book A.J."/>
            <person name="Pinto-Tomas A.A."/>
            <person name="Keefover-Ring K."/>
            <person name="Currie C.R."/>
        </authorList>
    </citation>
    <scope>NUCLEOTIDE SEQUENCE [LARGE SCALE GENOMIC DNA]</scope>
    <source>
        <strain evidence="1">Al-1710</strain>
    </source>
</reference>
<accession>A0ABX0RWV4</accession>
<dbReference type="Pfam" id="PF06296">
    <property type="entry name" value="RelE"/>
    <property type="match status" value="1"/>
</dbReference>
<evidence type="ECO:0000313" key="1">
    <source>
        <dbReference type="EMBL" id="NIG20289.1"/>
    </source>
</evidence>
<organism evidence="1 2">
    <name type="scientific">Candidatus Pantoea communis</name>
    <dbReference type="NCBI Taxonomy" id="2608354"/>
    <lineage>
        <taxon>Bacteria</taxon>
        <taxon>Pseudomonadati</taxon>
        <taxon>Pseudomonadota</taxon>
        <taxon>Gammaproteobacteria</taxon>
        <taxon>Enterobacterales</taxon>
        <taxon>Erwiniaceae</taxon>
        <taxon>Pantoea</taxon>
    </lineage>
</organism>
<proteinExistence type="predicted"/>
<dbReference type="InterPro" id="IPR009387">
    <property type="entry name" value="HigB-2"/>
</dbReference>
<protein>
    <submittedName>
        <fullName evidence="1">Type II toxin-antitoxin system RelE/ParE family toxin</fullName>
    </submittedName>
</protein>
<evidence type="ECO:0000313" key="2">
    <source>
        <dbReference type="Proteomes" id="UP001515780"/>
    </source>
</evidence>
<keyword evidence="2" id="KW-1185">Reference proteome</keyword>
<name>A0ABX0RWV4_9GAMM</name>
<dbReference type="EMBL" id="VWXC01000012">
    <property type="protein sequence ID" value="NIG20289.1"/>
    <property type="molecule type" value="Genomic_DNA"/>
</dbReference>
<dbReference type="Proteomes" id="UP001515780">
    <property type="component" value="Unassembled WGS sequence"/>
</dbReference>
<sequence>MAIYVLKPFDRNTKADGIDDGKLCIAALEVIAGRYEANLGGGVYKKRIPLTKGKSSGARAVIAFKIDKHLFFVNGYAKSAVKSTIREMTETELLLYKQVAKELFNLTTEQARRAIRAGKMREVQCDG</sequence>
<dbReference type="RefSeq" id="WP_166934524.1">
    <property type="nucleotide sequence ID" value="NZ_VWXC01000012.1"/>
</dbReference>
<dbReference type="PIRSF" id="PIRSF018634">
    <property type="entry name" value="UCP018634"/>
    <property type="match status" value="1"/>
</dbReference>
<gene>
    <name evidence="1" type="ORF">F3J37_16550</name>
</gene>
<comment type="caution">
    <text evidence="1">The sequence shown here is derived from an EMBL/GenBank/DDBJ whole genome shotgun (WGS) entry which is preliminary data.</text>
</comment>